<name>A0AAQ2Y110_9VIBR</name>
<evidence type="ECO:0000313" key="2">
    <source>
        <dbReference type="Proteomes" id="UP001219537"/>
    </source>
</evidence>
<dbReference type="RefSeq" id="WP_274291571.1">
    <property type="nucleotide sequence ID" value="NZ_CP117989.1"/>
</dbReference>
<organism evidence="1 2">
    <name type="scientific">Vibrio campbellii</name>
    <dbReference type="NCBI Taxonomy" id="680"/>
    <lineage>
        <taxon>Bacteria</taxon>
        <taxon>Pseudomonadati</taxon>
        <taxon>Pseudomonadota</taxon>
        <taxon>Gammaproteobacteria</taxon>
        <taxon>Vibrionales</taxon>
        <taxon>Vibrionaceae</taxon>
        <taxon>Vibrio</taxon>
    </lineage>
</organism>
<dbReference type="Proteomes" id="UP001219537">
    <property type="component" value="Chromosome 2"/>
</dbReference>
<accession>A0AAQ2Y110</accession>
<evidence type="ECO:0000313" key="1">
    <source>
        <dbReference type="EMBL" id="WDG10677.1"/>
    </source>
</evidence>
<dbReference type="EMBL" id="CP117989">
    <property type="protein sequence ID" value="WDG10677.1"/>
    <property type="molecule type" value="Genomic_DNA"/>
</dbReference>
<gene>
    <name evidence="1" type="ORF">PUN50_25245</name>
</gene>
<dbReference type="AlphaFoldDB" id="A0AAQ2Y110"/>
<proteinExistence type="predicted"/>
<reference evidence="1" key="1">
    <citation type="submission" date="2023-02" db="EMBL/GenBank/DDBJ databases">
        <title>Isolation, identification, and genome analysis of Vibrio campbellii in the Penaeus vannamei larvae stage.</title>
        <authorList>
            <person name="Huang T."/>
            <person name="Zhang B."/>
        </authorList>
    </citation>
    <scope>NUCLEOTIDE SEQUENCE</scope>
    <source>
        <strain evidence="1">20220413_1</strain>
    </source>
</reference>
<sequence length="118" mass="13563">MKKQTLMKILEWLAQERTGLSSECMAFTAAGIECRRYGSYPHDPSDFNRCLVLIHNVPEIRTHLSDIAKLNIQWKALISRWDELEETFIEEVGFNWSKADSAPKTYALMKETLKGAKA</sequence>
<protein>
    <submittedName>
        <fullName evidence="1">Uncharacterized protein</fullName>
    </submittedName>
</protein>